<dbReference type="Gene3D" id="1.20.120.140">
    <property type="entry name" value="Signal recognition particle SRP54, nucleotide-binding domain"/>
    <property type="match status" value="1"/>
</dbReference>
<sequence>MFDNLSDKLDKALHVLKGHGSITEVNVAETLKEV</sequence>
<gene>
    <name evidence="1" type="ORF">MNBD_BACTEROID02-873</name>
</gene>
<feature type="non-terminal residue" evidence="1">
    <location>
        <position position="34"/>
    </location>
</feature>
<dbReference type="EMBL" id="UOEB01000029">
    <property type="protein sequence ID" value="VAV82718.1"/>
    <property type="molecule type" value="Genomic_DNA"/>
</dbReference>
<evidence type="ECO:0000313" key="1">
    <source>
        <dbReference type="EMBL" id="VAV82718.1"/>
    </source>
</evidence>
<organism evidence="1">
    <name type="scientific">hydrothermal vent metagenome</name>
    <dbReference type="NCBI Taxonomy" id="652676"/>
    <lineage>
        <taxon>unclassified sequences</taxon>
        <taxon>metagenomes</taxon>
        <taxon>ecological metagenomes</taxon>
    </lineage>
</organism>
<accession>A0A3B0R495</accession>
<proteinExistence type="predicted"/>
<protein>
    <submittedName>
        <fullName evidence="1">Signal recognition particle protein Ffh</fullName>
    </submittedName>
</protein>
<dbReference type="AlphaFoldDB" id="A0A3B0R495"/>
<name>A0A3B0R495_9ZZZZ</name>
<reference evidence="1" key="1">
    <citation type="submission" date="2018-06" db="EMBL/GenBank/DDBJ databases">
        <authorList>
            <person name="Zhirakovskaya E."/>
        </authorList>
    </citation>
    <scope>NUCLEOTIDE SEQUENCE</scope>
</reference>
<dbReference type="InterPro" id="IPR042101">
    <property type="entry name" value="SRP54_N_sf"/>
</dbReference>